<dbReference type="NCBIfam" id="TIGR02384">
    <property type="entry name" value="RelB_DinJ"/>
    <property type="match status" value="1"/>
</dbReference>
<dbReference type="Pfam" id="PF04221">
    <property type="entry name" value="RelB"/>
    <property type="match status" value="1"/>
</dbReference>
<dbReference type="EMBL" id="VFRR01000025">
    <property type="protein sequence ID" value="TPE49325.1"/>
    <property type="molecule type" value="Genomic_DNA"/>
</dbReference>
<dbReference type="Gene3D" id="1.10.1220.10">
    <property type="entry name" value="Met repressor-like"/>
    <property type="match status" value="1"/>
</dbReference>
<dbReference type="AlphaFoldDB" id="A0A501WLQ1"/>
<sequence>MSRTSMLHVRIDEELKADATAKLAEFGLTVSDAVRILLTFIAKEGGLPAGLTTDQASYDIWFRQKVHQALTEPGNMKPHHQVMEELKSRMERGSNGRDSMD</sequence>
<dbReference type="Proteomes" id="UP000315901">
    <property type="component" value="Unassembled WGS sequence"/>
</dbReference>
<protein>
    <submittedName>
        <fullName evidence="4">Type II toxin-antitoxin system RelB/DinJ family antitoxin</fullName>
    </submittedName>
</protein>
<dbReference type="PANTHER" id="PTHR38781:SF1">
    <property type="entry name" value="ANTITOXIN DINJ-RELATED"/>
    <property type="match status" value="1"/>
</dbReference>
<keyword evidence="2" id="KW-1277">Toxin-antitoxin system</keyword>
<name>A0A501WLQ1_9GAMM</name>
<accession>A0A501WLQ1</accession>
<dbReference type="InterPro" id="IPR013321">
    <property type="entry name" value="Arc_rbn_hlx_hlx"/>
</dbReference>
<dbReference type="RefSeq" id="WP_140589626.1">
    <property type="nucleotide sequence ID" value="NZ_VFRR01000025.1"/>
</dbReference>
<dbReference type="GO" id="GO:0006355">
    <property type="term" value="P:regulation of DNA-templated transcription"/>
    <property type="evidence" value="ECO:0007669"/>
    <property type="project" value="InterPro"/>
</dbReference>
<dbReference type="PANTHER" id="PTHR38781">
    <property type="entry name" value="ANTITOXIN DINJ-RELATED"/>
    <property type="match status" value="1"/>
</dbReference>
<evidence type="ECO:0000259" key="3">
    <source>
        <dbReference type="Pfam" id="PF21217"/>
    </source>
</evidence>
<evidence type="ECO:0000256" key="1">
    <source>
        <dbReference type="ARBA" id="ARBA00010562"/>
    </source>
</evidence>
<comment type="caution">
    <text evidence="4">The sequence shown here is derived from an EMBL/GenBank/DDBJ whole genome shotgun (WGS) entry which is preliminary data.</text>
</comment>
<dbReference type="OrthoDB" id="3174560at2"/>
<dbReference type="Pfam" id="PF21217">
    <property type="entry name" value="PaaA2"/>
    <property type="match status" value="1"/>
</dbReference>
<dbReference type="GO" id="GO:0006351">
    <property type="term" value="P:DNA-templated transcription"/>
    <property type="evidence" value="ECO:0007669"/>
    <property type="project" value="TreeGrafter"/>
</dbReference>
<evidence type="ECO:0000313" key="5">
    <source>
        <dbReference type="Proteomes" id="UP000315901"/>
    </source>
</evidence>
<proteinExistence type="inferred from homology"/>
<gene>
    <name evidence="4" type="ORF">FJM67_12115</name>
</gene>
<dbReference type="Gene3D" id="6.20.450.20">
    <property type="match status" value="1"/>
</dbReference>
<comment type="similarity">
    <text evidence="1">Belongs to the RelB/DinJ antitoxin family.</text>
</comment>
<dbReference type="InterPro" id="IPR007337">
    <property type="entry name" value="RelB/DinJ"/>
</dbReference>
<feature type="domain" description="Stability determinant" evidence="3">
    <location>
        <begin position="55"/>
        <end position="85"/>
    </location>
</feature>
<reference evidence="4 5" key="1">
    <citation type="submission" date="2019-06" db="EMBL/GenBank/DDBJ databases">
        <title>A novel bacterium of genus Marinomonas, isolated from coastal sand.</title>
        <authorList>
            <person name="Huang H."/>
            <person name="Mo K."/>
            <person name="Hu Y."/>
        </authorList>
    </citation>
    <scope>NUCLEOTIDE SEQUENCE [LARGE SCALE GENOMIC DNA]</scope>
    <source>
        <strain evidence="4 5">HB171799</strain>
    </source>
</reference>
<organism evidence="4 5">
    <name type="scientific">Maribrevibacterium harenarium</name>
    <dbReference type="NCBI Taxonomy" id="2589817"/>
    <lineage>
        <taxon>Bacteria</taxon>
        <taxon>Pseudomonadati</taxon>
        <taxon>Pseudomonadota</taxon>
        <taxon>Gammaproteobacteria</taxon>
        <taxon>Oceanospirillales</taxon>
        <taxon>Oceanospirillaceae</taxon>
        <taxon>Maribrevibacterium</taxon>
    </lineage>
</organism>
<evidence type="ECO:0000256" key="2">
    <source>
        <dbReference type="ARBA" id="ARBA00022649"/>
    </source>
</evidence>
<dbReference type="InterPro" id="IPR048851">
    <property type="entry name" value="PaaA2_dom"/>
</dbReference>
<keyword evidence="5" id="KW-1185">Reference proteome</keyword>
<evidence type="ECO:0000313" key="4">
    <source>
        <dbReference type="EMBL" id="TPE49325.1"/>
    </source>
</evidence>